<feature type="transmembrane region" description="Helical" evidence="1">
    <location>
        <begin position="120"/>
        <end position="141"/>
    </location>
</feature>
<feature type="transmembrane region" description="Helical" evidence="1">
    <location>
        <begin position="223"/>
        <end position="246"/>
    </location>
</feature>
<feature type="transmembrane region" description="Helical" evidence="1">
    <location>
        <begin position="45"/>
        <end position="66"/>
    </location>
</feature>
<organism evidence="2">
    <name type="scientific">Klebsiella sp. 5758</name>
    <dbReference type="NCBI Taxonomy" id="1497805"/>
    <lineage>
        <taxon>Bacteria</taxon>
        <taxon>Pseudomonadati</taxon>
        <taxon>Pseudomonadota</taxon>
        <taxon>Gammaproteobacteria</taxon>
        <taxon>Enterobacterales</taxon>
        <taxon>Enterobacteriaceae</taxon>
        <taxon>Klebsiella/Raoultella group</taxon>
        <taxon>Klebsiella</taxon>
    </lineage>
</organism>
<feature type="transmembrane region" description="Helical" evidence="1">
    <location>
        <begin position="153"/>
        <end position="176"/>
    </location>
</feature>
<proteinExistence type="predicted"/>
<name>A0A0N7KW98_9ENTR</name>
<feature type="transmembrane region" description="Helical" evidence="1">
    <location>
        <begin position="312"/>
        <end position="331"/>
    </location>
</feature>
<keyword evidence="1" id="KW-0472">Membrane</keyword>
<feature type="transmembrane region" description="Helical" evidence="1">
    <location>
        <begin position="252"/>
        <end position="272"/>
    </location>
</feature>
<feature type="transmembrane region" description="Helical" evidence="1">
    <location>
        <begin position="21"/>
        <end position="39"/>
    </location>
</feature>
<keyword evidence="1" id="KW-1133">Transmembrane helix</keyword>
<feature type="transmembrane region" description="Helical" evidence="1">
    <location>
        <begin position="372"/>
        <end position="389"/>
    </location>
</feature>
<feature type="transmembrane region" description="Helical" evidence="1">
    <location>
        <begin position="78"/>
        <end position="100"/>
    </location>
</feature>
<feature type="transmembrane region" description="Helical" evidence="1">
    <location>
        <begin position="196"/>
        <end position="216"/>
    </location>
</feature>
<dbReference type="AlphaFoldDB" id="A0A0N7KW98"/>
<accession>A0A0N7KW98</accession>
<keyword evidence="1" id="KW-0812">Transmembrane</keyword>
<dbReference type="EMBL" id="AB924566">
    <property type="protein sequence ID" value="BAT23521.1"/>
    <property type="molecule type" value="Genomic_DNA"/>
</dbReference>
<reference evidence="2" key="2">
    <citation type="journal article" date="2015" name="Sci. Rep.">
        <title>Genetic analysis of capsular polysaccharide synthesis gene clusters in 79 capsular types of Klebsiella spp.</title>
        <authorList>
            <person name="Pan Y.J."/>
            <person name="Lin T.L."/>
            <person name="Chen C.T."/>
            <person name="Chen Y.Y."/>
            <person name="Hsieh P.F."/>
            <person name="Hsu C.R."/>
            <person name="Wu M.C."/>
            <person name="Wang J.T."/>
        </authorList>
    </citation>
    <scope>NUCLEOTIDE SEQUENCE</scope>
    <source>
        <strain evidence="2">5758</strain>
    </source>
</reference>
<feature type="transmembrane region" description="Helical" evidence="1">
    <location>
        <begin position="343"/>
        <end position="363"/>
    </location>
</feature>
<reference evidence="2" key="1">
    <citation type="submission" date="2014-04" db="EMBL/GenBank/DDBJ databases">
        <authorList>
            <person name="Harrison E."/>
        </authorList>
    </citation>
    <scope>NUCLEOTIDE SEQUENCE</scope>
    <source>
        <strain evidence="2">5758</strain>
    </source>
</reference>
<feature type="transmembrane region" description="Helical" evidence="1">
    <location>
        <begin position="395"/>
        <end position="412"/>
    </location>
</feature>
<sequence length="419" mass="48298">MKTEKLFFNEPILHKKYIPIYISYIVCVFFSVFDGVRGVQFPSYFPFSLMRDTSLFTLFILSLGFYKNIKFDKEFSIIFISQIFILFYTLFTSVLVSNHSVYVRSNNVVLYQEYGAGVGVWMKMLTFIMLTYSTYCIAKVIKVSFLYKTMKWFVIAAFLYSIITIIIYTVFPQIAIKLSHWGGRLSLGYPTEDVCFLALSLVFIYYINMPSIYKIIIVLSNTLALFFQNTLTGFLLFAFVLFFYFLKGGVRLKFIVIVILVCIFVGAGVVYNNSEQFSDFGMLLHNKIDSILYFSSSENDPSFYLRMQQKELMLKSIFSDPIFFLFGYGGIGGMAVESGLYSILGFAGTAGVIIYGVTLFYYIMRALVLKDMLLFCLVSMYCISSVSIAPLYLMTTYWLFSFIIVYSSVYILKEQESNQ</sequence>
<protein>
    <submittedName>
        <fullName evidence="2">O-antigen and lipid-linked capsular repeat unit polymerase</fullName>
    </submittedName>
</protein>
<evidence type="ECO:0000313" key="2">
    <source>
        <dbReference type="EMBL" id="BAT23521.1"/>
    </source>
</evidence>
<evidence type="ECO:0000256" key="1">
    <source>
        <dbReference type="SAM" id="Phobius"/>
    </source>
</evidence>
<gene>
    <name evidence="2" type="primary">wzy</name>
</gene>